<evidence type="ECO:0000256" key="1">
    <source>
        <dbReference type="SAM" id="MobiDB-lite"/>
    </source>
</evidence>
<dbReference type="EMBL" id="CADCWL010000149">
    <property type="protein sequence ID" value="CAA9572312.1"/>
    <property type="molecule type" value="Genomic_DNA"/>
</dbReference>
<protein>
    <submittedName>
        <fullName evidence="2">Uncharacterized protein</fullName>
    </submittedName>
</protein>
<sequence length="46" mass="4768">MKPLRRRGEPAQPFARLAGGGGAHRRGGGLRPRPSLPLARPGRAGG</sequence>
<evidence type="ECO:0000313" key="2">
    <source>
        <dbReference type="EMBL" id="CAA9572312.1"/>
    </source>
</evidence>
<organism evidence="2">
    <name type="scientific">uncultured Thermomicrobiales bacterium</name>
    <dbReference type="NCBI Taxonomy" id="1645740"/>
    <lineage>
        <taxon>Bacteria</taxon>
        <taxon>Pseudomonadati</taxon>
        <taxon>Thermomicrobiota</taxon>
        <taxon>Thermomicrobia</taxon>
        <taxon>Thermomicrobiales</taxon>
        <taxon>environmental samples</taxon>
    </lineage>
</organism>
<name>A0A6J4V9N3_9BACT</name>
<reference evidence="2" key="1">
    <citation type="submission" date="2020-02" db="EMBL/GenBank/DDBJ databases">
        <authorList>
            <person name="Meier V. D."/>
        </authorList>
    </citation>
    <scope>NUCLEOTIDE SEQUENCE</scope>
    <source>
        <strain evidence="2">AVDCRST_MAG19</strain>
    </source>
</reference>
<gene>
    <name evidence="2" type="ORF">AVDCRST_MAG19-2916</name>
</gene>
<feature type="region of interest" description="Disordered" evidence="1">
    <location>
        <begin position="1"/>
        <end position="46"/>
    </location>
</feature>
<feature type="compositionally biased region" description="Low complexity" evidence="1">
    <location>
        <begin position="31"/>
        <end position="46"/>
    </location>
</feature>
<dbReference type="AlphaFoldDB" id="A0A6J4V9N3"/>
<proteinExistence type="predicted"/>
<accession>A0A6J4V9N3</accession>